<evidence type="ECO:0000256" key="7">
    <source>
        <dbReference type="ARBA" id="ARBA00023146"/>
    </source>
</evidence>
<proteinExistence type="inferred from homology"/>
<dbReference type="SUPFAM" id="SSF46589">
    <property type="entry name" value="tRNA-binding arm"/>
    <property type="match status" value="1"/>
</dbReference>
<keyword evidence="4" id="KW-0547">Nucleotide-binding</keyword>
<dbReference type="SUPFAM" id="SSF47323">
    <property type="entry name" value="Anticodon-binding domain of a subclass of class I aminoacyl-tRNA synthetases"/>
    <property type="match status" value="1"/>
</dbReference>
<comment type="similarity">
    <text evidence="1">Belongs to the class-I aminoacyl-tRNA synthetase family.</text>
</comment>
<evidence type="ECO:0000256" key="9">
    <source>
        <dbReference type="SAM" id="Coils"/>
    </source>
</evidence>
<dbReference type="Gene3D" id="1.10.730.10">
    <property type="entry name" value="Isoleucyl-tRNA Synthetase, Domain 1"/>
    <property type="match status" value="1"/>
</dbReference>
<reference evidence="11" key="1">
    <citation type="journal article" date="2023" name="IScience">
        <title>Live-bearing cockroach genome reveals convergent evolutionary mechanisms linked to viviparity in insects and beyond.</title>
        <authorList>
            <person name="Fouks B."/>
            <person name="Harrison M.C."/>
            <person name="Mikhailova A.A."/>
            <person name="Marchal E."/>
            <person name="English S."/>
            <person name="Carruthers M."/>
            <person name="Jennings E.C."/>
            <person name="Chiamaka E.L."/>
            <person name="Frigard R.A."/>
            <person name="Pippel M."/>
            <person name="Attardo G.M."/>
            <person name="Benoit J.B."/>
            <person name="Bornberg-Bauer E."/>
            <person name="Tobe S.S."/>
        </authorList>
    </citation>
    <scope>NUCLEOTIDE SEQUENCE</scope>
    <source>
        <strain evidence="11">Stay&amp;Tobe</strain>
    </source>
</reference>
<evidence type="ECO:0000256" key="3">
    <source>
        <dbReference type="ARBA" id="ARBA00022598"/>
    </source>
</evidence>
<dbReference type="GO" id="GO:0005829">
    <property type="term" value="C:cytosol"/>
    <property type="evidence" value="ECO:0007669"/>
    <property type="project" value="TreeGrafter"/>
</dbReference>
<gene>
    <name evidence="11" type="ORF">L9F63_027981</name>
</gene>
<dbReference type="EC" id="6.1.1.9" evidence="2"/>
<dbReference type="GO" id="GO:0004832">
    <property type="term" value="F:valine-tRNA ligase activity"/>
    <property type="evidence" value="ECO:0007669"/>
    <property type="project" value="UniProtKB-EC"/>
</dbReference>
<dbReference type="InterPro" id="IPR010978">
    <property type="entry name" value="tRNA-bd_arm"/>
</dbReference>
<feature type="coiled-coil region" evidence="9">
    <location>
        <begin position="137"/>
        <end position="199"/>
    </location>
</feature>
<sequence length="200" mass="22790">MPFITEELYQRLPRMSDKDPPSICVATYPDTEECPWRNLEIEAEVDFVQKIIHLVRSARSDYNLPNKTKTEELVCGFSDDETSASLKKYQSALSTLSYCSKMEVSTSPPKGCVILTVSDKCEVHLLLKGLIEPAKEMLKLQKKQDQLQQQLNKLKQAMSAPDYEVKVPQEVRQTNSEKLNQTEGELLRLESAMTTLKSME</sequence>
<keyword evidence="9" id="KW-0175">Coiled coil</keyword>
<dbReference type="GO" id="GO:0005524">
    <property type="term" value="F:ATP binding"/>
    <property type="evidence" value="ECO:0007669"/>
    <property type="project" value="UniProtKB-KW"/>
</dbReference>
<dbReference type="FunFam" id="1.10.287.380:FF:000002">
    <property type="entry name" value="Valine--tRNA ligase"/>
    <property type="match status" value="1"/>
</dbReference>
<name>A0AAD7ZYG3_DIPPU</name>
<comment type="caution">
    <text evidence="11">The sequence shown here is derived from an EMBL/GenBank/DDBJ whole genome shotgun (WGS) entry which is preliminary data.</text>
</comment>
<evidence type="ECO:0000256" key="5">
    <source>
        <dbReference type="ARBA" id="ARBA00022840"/>
    </source>
</evidence>
<dbReference type="Pfam" id="PF08264">
    <property type="entry name" value="Anticodon_1"/>
    <property type="match status" value="1"/>
</dbReference>
<dbReference type="AlphaFoldDB" id="A0AAD7ZYG3"/>
<dbReference type="InterPro" id="IPR013155">
    <property type="entry name" value="M/V/L/I-tRNA-synth_anticd-bd"/>
</dbReference>
<protein>
    <recommendedName>
        <fullName evidence="2">valine--tRNA ligase</fullName>
        <ecNumber evidence="2">6.1.1.9</ecNumber>
    </recommendedName>
    <alternativeName>
        <fullName evidence="8">Valyl-tRNA synthetase</fullName>
    </alternativeName>
</protein>
<dbReference type="GO" id="GO:0006438">
    <property type="term" value="P:valyl-tRNA aminoacylation"/>
    <property type="evidence" value="ECO:0007669"/>
    <property type="project" value="InterPro"/>
</dbReference>
<keyword evidence="7" id="KW-0030">Aminoacyl-tRNA synthetase</keyword>
<evidence type="ECO:0000313" key="11">
    <source>
        <dbReference type="EMBL" id="KAJ9589235.1"/>
    </source>
</evidence>
<keyword evidence="5" id="KW-0067">ATP-binding</keyword>
<keyword evidence="12" id="KW-1185">Reference proteome</keyword>
<reference evidence="11" key="2">
    <citation type="submission" date="2023-05" db="EMBL/GenBank/DDBJ databases">
        <authorList>
            <person name="Fouks B."/>
        </authorList>
    </citation>
    <scope>NUCLEOTIDE SEQUENCE</scope>
    <source>
        <strain evidence="11">Stay&amp;Tobe</strain>
        <tissue evidence="11">Testes</tissue>
    </source>
</reference>
<evidence type="ECO:0000313" key="12">
    <source>
        <dbReference type="Proteomes" id="UP001233999"/>
    </source>
</evidence>
<dbReference type="Gene3D" id="1.10.287.380">
    <property type="entry name" value="Valyl-tRNA synthetase, C-terminal domain"/>
    <property type="match status" value="1"/>
</dbReference>
<evidence type="ECO:0000256" key="1">
    <source>
        <dbReference type="ARBA" id="ARBA00005594"/>
    </source>
</evidence>
<evidence type="ECO:0000259" key="10">
    <source>
        <dbReference type="Pfam" id="PF08264"/>
    </source>
</evidence>
<dbReference type="PANTHER" id="PTHR11946:SF109">
    <property type="entry name" value="VALINE--TRNA LIGASE"/>
    <property type="match status" value="1"/>
</dbReference>
<evidence type="ECO:0000256" key="6">
    <source>
        <dbReference type="ARBA" id="ARBA00022917"/>
    </source>
</evidence>
<evidence type="ECO:0000256" key="4">
    <source>
        <dbReference type="ARBA" id="ARBA00022741"/>
    </source>
</evidence>
<feature type="domain" description="Methionyl/Valyl/Leucyl/Isoleucyl-tRNA synthetase anticodon-binding" evidence="10">
    <location>
        <begin position="1"/>
        <end position="71"/>
    </location>
</feature>
<dbReference type="InterPro" id="IPR002303">
    <property type="entry name" value="Valyl-tRNA_ligase"/>
</dbReference>
<dbReference type="Proteomes" id="UP001233999">
    <property type="component" value="Unassembled WGS sequence"/>
</dbReference>
<evidence type="ECO:0000256" key="8">
    <source>
        <dbReference type="ARBA" id="ARBA00029936"/>
    </source>
</evidence>
<organism evidence="11 12">
    <name type="scientific">Diploptera punctata</name>
    <name type="common">Pacific beetle cockroach</name>
    <dbReference type="NCBI Taxonomy" id="6984"/>
    <lineage>
        <taxon>Eukaryota</taxon>
        <taxon>Metazoa</taxon>
        <taxon>Ecdysozoa</taxon>
        <taxon>Arthropoda</taxon>
        <taxon>Hexapoda</taxon>
        <taxon>Insecta</taxon>
        <taxon>Pterygota</taxon>
        <taxon>Neoptera</taxon>
        <taxon>Polyneoptera</taxon>
        <taxon>Dictyoptera</taxon>
        <taxon>Blattodea</taxon>
        <taxon>Blaberoidea</taxon>
        <taxon>Blaberidae</taxon>
        <taxon>Diplopterinae</taxon>
        <taxon>Diploptera</taxon>
    </lineage>
</organism>
<keyword evidence="3" id="KW-0436">Ligase</keyword>
<evidence type="ECO:0000256" key="2">
    <source>
        <dbReference type="ARBA" id="ARBA00013169"/>
    </source>
</evidence>
<dbReference type="PANTHER" id="PTHR11946">
    <property type="entry name" value="VALYL-TRNA SYNTHETASES"/>
    <property type="match status" value="1"/>
</dbReference>
<dbReference type="InterPro" id="IPR037118">
    <property type="entry name" value="Val-tRNA_synth_C_sf"/>
</dbReference>
<keyword evidence="6" id="KW-0648">Protein biosynthesis</keyword>
<dbReference type="EMBL" id="JASPKZ010004990">
    <property type="protein sequence ID" value="KAJ9589235.1"/>
    <property type="molecule type" value="Genomic_DNA"/>
</dbReference>
<accession>A0AAD7ZYG3</accession>
<dbReference type="InterPro" id="IPR009080">
    <property type="entry name" value="tRNAsynth_Ia_anticodon-bd"/>
</dbReference>